<reference evidence="1 2" key="1">
    <citation type="submission" date="2017-09" db="EMBL/GenBank/DDBJ databases">
        <title>Depth-based differentiation of microbial function through sediment-hosted aquifers and enrichment of novel symbionts in the deep terrestrial subsurface.</title>
        <authorList>
            <person name="Probst A.J."/>
            <person name="Ladd B."/>
            <person name="Jarett J.K."/>
            <person name="Geller-Mcgrath D.E."/>
            <person name="Sieber C.M."/>
            <person name="Emerson J.B."/>
            <person name="Anantharaman K."/>
            <person name="Thomas B.C."/>
            <person name="Malmstrom R."/>
            <person name="Stieglmeier M."/>
            <person name="Klingl A."/>
            <person name="Woyke T."/>
            <person name="Ryan C.M."/>
            <person name="Banfield J.F."/>
        </authorList>
    </citation>
    <scope>NUCLEOTIDE SEQUENCE [LARGE SCALE GENOMIC DNA]</scope>
    <source>
        <strain evidence="1">CG22_combo_CG10-13_8_21_14_all_39_12</strain>
    </source>
</reference>
<sequence length="154" mass="18331">MFHLLRGGDMTENMRLGVKPVKESVYFYKRNHTLPQQLVVTSNINLDYEFQRTIVWQKVTEWIDDNLRKILITRVVSEHIAHNGIPLVKDLRYSLARNMIRSIEFDGKRAYVYIRCFEGEERYLSFFANTYVQFATNEWVLISFNNTSMPWGLN</sequence>
<protein>
    <submittedName>
        <fullName evidence="1">Uncharacterized protein</fullName>
    </submittedName>
</protein>
<organism evidence="1 2">
    <name type="scientific">candidate division WWE3 bacterium CG22_combo_CG10-13_8_21_14_all_39_12</name>
    <dbReference type="NCBI Taxonomy" id="1975094"/>
    <lineage>
        <taxon>Bacteria</taxon>
        <taxon>Katanobacteria</taxon>
    </lineage>
</organism>
<evidence type="ECO:0000313" key="2">
    <source>
        <dbReference type="Proteomes" id="UP000228495"/>
    </source>
</evidence>
<evidence type="ECO:0000313" key="1">
    <source>
        <dbReference type="EMBL" id="PIP56449.1"/>
    </source>
</evidence>
<name>A0A2H0BFV3_UNCKA</name>
<dbReference type="Proteomes" id="UP000228495">
    <property type="component" value="Unassembled WGS sequence"/>
</dbReference>
<accession>A0A2H0BFV3</accession>
<comment type="caution">
    <text evidence="1">The sequence shown here is derived from an EMBL/GenBank/DDBJ whole genome shotgun (WGS) entry which is preliminary data.</text>
</comment>
<proteinExistence type="predicted"/>
<dbReference type="EMBL" id="PCSU01000053">
    <property type="protein sequence ID" value="PIP56449.1"/>
    <property type="molecule type" value="Genomic_DNA"/>
</dbReference>
<dbReference type="AlphaFoldDB" id="A0A2H0BFV3"/>
<gene>
    <name evidence="1" type="ORF">COX05_02995</name>
</gene>